<evidence type="ECO:0000313" key="2">
    <source>
        <dbReference type="Proteomes" id="UP001497535"/>
    </source>
</evidence>
<gene>
    <name evidence="1" type="ORF">MENTE1834_LOCUS44244</name>
</gene>
<name>A0ACB1AWA6_MELEN</name>
<reference evidence="1" key="1">
    <citation type="submission" date="2023-11" db="EMBL/GenBank/DDBJ databases">
        <authorList>
            <person name="Poullet M."/>
        </authorList>
    </citation>
    <scope>NUCLEOTIDE SEQUENCE</scope>
    <source>
        <strain evidence="1">E1834</strain>
    </source>
</reference>
<accession>A0ACB1AWA6</accession>
<dbReference type="Proteomes" id="UP001497535">
    <property type="component" value="Unassembled WGS sequence"/>
</dbReference>
<sequence>MLLKNKKLAKCLIYFLFLLFFNFFQNFLKINIFVFTTTLRTKQQQNTQQQKLSLLPQCTDNFVIASEMSMKIQEEKQQQNNLNNNVTVHLQLATVALGDTFCMMITANKSLEDLQNSNEDEIDDGRINEKSDSSTSDKQFSILHTIEYISLELHHAITGKYKFGVPVLSPRCKCDCIDITPYKDWTFQAIRLKQPNTVVVLRYKIFERKMPSKGVHWTNTFDEILRIPLNKGTTKFELNAVSQELHNQITGSNSQHKIEINAGILKNFLKNFKEKIFQVGGRPHRQIEPGMYFYQIINDSPPQLREGVPLNGPGENSLEKFGWLRLDEKSGGWIVRKGLEKITQAQHIRVDDCKAQRYRTTFNVEQFVLKNGRNLGEESQIEELINFDLGTLVNDETWVNSIKIGDREAIMEHAEGAALTNARGTLIGQIFSSADSLSVMESIFSIDIGKFTKEKFQRVVATSVHSPKLVCFYPIGDTDSRICQRLELIYEPIKEKHFADQWQLAQTECIGCNERGVDSFLASLDPRQWLDGLNTPAELFTCTLELVLCLAFLLSSILFFTKCVIPLCRCVHFVAKPSKKK</sequence>
<keyword evidence="2" id="KW-1185">Reference proteome</keyword>
<dbReference type="EMBL" id="CAVMJV010000132">
    <property type="protein sequence ID" value="CAK5109706.1"/>
    <property type="molecule type" value="Genomic_DNA"/>
</dbReference>
<organism evidence="1 2">
    <name type="scientific">Meloidogyne enterolobii</name>
    <name type="common">Root-knot nematode worm</name>
    <name type="synonym">Meloidogyne mayaguensis</name>
    <dbReference type="NCBI Taxonomy" id="390850"/>
    <lineage>
        <taxon>Eukaryota</taxon>
        <taxon>Metazoa</taxon>
        <taxon>Ecdysozoa</taxon>
        <taxon>Nematoda</taxon>
        <taxon>Chromadorea</taxon>
        <taxon>Rhabditida</taxon>
        <taxon>Tylenchina</taxon>
        <taxon>Tylenchomorpha</taxon>
        <taxon>Tylenchoidea</taxon>
        <taxon>Meloidogynidae</taxon>
        <taxon>Meloidogyninae</taxon>
        <taxon>Meloidogyne</taxon>
    </lineage>
</organism>
<comment type="caution">
    <text evidence="1">The sequence shown here is derived from an EMBL/GenBank/DDBJ whole genome shotgun (WGS) entry which is preliminary data.</text>
</comment>
<proteinExistence type="predicted"/>
<protein>
    <submittedName>
        <fullName evidence="1">Uncharacterized protein</fullName>
    </submittedName>
</protein>
<evidence type="ECO:0000313" key="1">
    <source>
        <dbReference type="EMBL" id="CAK5109706.1"/>
    </source>
</evidence>